<dbReference type="Proteomes" id="UP000780801">
    <property type="component" value="Unassembled WGS sequence"/>
</dbReference>
<feature type="non-terminal residue" evidence="2">
    <location>
        <position position="893"/>
    </location>
</feature>
<feature type="compositionally biased region" description="Polar residues" evidence="1">
    <location>
        <begin position="835"/>
        <end position="854"/>
    </location>
</feature>
<feature type="region of interest" description="Disordered" evidence="1">
    <location>
        <begin position="422"/>
        <end position="760"/>
    </location>
</feature>
<dbReference type="EMBL" id="JAABOA010003245">
    <property type="protein sequence ID" value="KAF9578868.1"/>
    <property type="molecule type" value="Genomic_DNA"/>
</dbReference>
<feature type="compositionally biased region" description="Low complexity" evidence="1">
    <location>
        <begin position="193"/>
        <end position="216"/>
    </location>
</feature>
<evidence type="ECO:0000313" key="3">
    <source>
        <dbReference type="Proteomes" id="UP000780801"/>
    </source>
</evidence>
<protein>
    <submittedName>
        <fullName evidence="2">Uncharacterized protein</fullName>
    </submittedName>
</protein>
<feature type="compositionally biased region" description="Polar residues" evidence="1">
    <location>
        <begin position="810"/>
        <end position="824"/>
    </location>
</feature>
<dbReference type="OrthoDB" id="2445569at2759"/>
<name>A0A9P6FND7_9FUNG</name>
<keyword evidence="3" id="KW-1185">Reference proteome</keyword>
<gene>
    <name evidence="2" type="ORF">BGW38_005128</name>
</gene>
<feature type="compositionally biased region" description="Polar residues" evidence="1">
    <location>
        <begin position="115"/>
        <end position="133"/>
    </location>
</feature>
<feature type="region of interest" description="Disordered" evidence="1">
    <location>
        <begin position="810"/>
        <end position="877"/>
    </location>
</feature>
<feature type="compositionally biased region" description="Polar residues" evidence="1">
    <location>
        <begin position="422"/>
        <end position="438"/>
    </location>
</feature>
<feature type="compositionally biased region" description="Low complexity" evidence="1">
    <location>
        <begin position="341"/>
        <end position="371"/>
    </location>
</feature>
<feature type="compositionally biased region" description="Low complexity" evidence="1">
    <location>
        <begin position="522"/>
        <end position="604"/>
    </location>
</feature>
<feature type="region of interest" description="Disordered" evidence="1">
    <location>
        <begin position="193"/>
        <end position="410"/>
    </location>
</feature>
<feature type="compositionally biased region" description="Low complexity" evidence="1">
    <location>
        <begin position="684"/>
        <end position="700"/>
    </location>
</feature>
<feature type="compositionally biased region" description="Low complexity" evidence="1">
    <location>
        <begin position="249"/>
        <end position="325"/>
    </location>
</feature>
<feature type="compositionally biased region" description="Low complexity" evidence="1">
    <location>
        <begin position="711"/>
        <end position="726"/>
    </location>
</feature>
<evidence type="ECO:0000313" key="2">
    <source>
        <dbReference type="EMBL" id="KAF9578868.1"/>
    </source>
</evidence>
<accession>A0A9P6FND7</accession>
<organism evidence="2 3">
    <name type="scientific">Lunasporangiospora selenospora</name>
    <dbReference type="NCBI Taxonomy" id="979761"/>
    <lineage>
        <taxon>Eukaryota</taxon>
        <taxon>Fungi</taxon>
        <taxon>Fungi incertae sedis</taxon>
        <taxon>Mucoromycota</taxon>
        <taxon>Mortierellomycotina</taxon>
        <taxon>Mortierellomycetes</taxon>
        <taxon>Mortierellales</taxon>
        <taxon>Mortierellaceae</taxon>
        <taxon>Lunasporangiospora</taxon>
    </lineage>
</organism>
<proteinExistence type="predicted"/>
<feature type="compositionally biased region" description="Low complexity" evidence="1">
    <location>
        <begin position="855"/>
        <end position="874"/>
    </location>
</feature>
<feature type="compositionally biased region" description="Polar residues" evidence="1">
    <location>
        <begin position="651"/>
        <end position="666"/>
    </location>
</feature>
<feature type="compositionally biased region" description="Gly residues" evidence="1">
    <location>
        <begin position="372"/>
        <end position="381"/>
    </location>
</feature>
<feature type="compositionally biased region" description="Low complexity" evidence="1">
    <location>
        <begin position="626"/>
        <end position="639"/>
    </location>
</feature>
<sequence>MQLVALSNLKLNNDMFSNRSLSIHRRILVKNFLTLLYRLNPPMDWEQMQSQMQQMGYVVESSNLSSNGELLAEDEKQGWMEQTLNAAGLGEDDDHQHKTSNKNPTKTINPRKESLSNGPASAQSRHATSPQKFSSSLLTLDTSLSPSGDTPLPRPKSAELPQSLHSYLSTVFDVNWSVELSSTEDLLFTNASSTGSVSSTTFLSSASSMTPSSAGANTSKTAKRKSLLGMTSSTSSGSVNSAPGPAFASGPRPGSSSKTPSSAPASFSNLMPSSRASASSTLSTSSTSSSASTLSTSSTRSSASSMTSNGSSSNPSLQLPNAPLARKSSLSNQSRNGINKTSTNTNAGSTTQSSSGSTQLHIQRSVSAVTAAGGGGSGTGTGQSTLSPEGRNIPMRKQSISGASKPMLVPGRRSSLLQTGQMPTLLNSPTNNANQNRLLNPAGTLSDMPTIPPRRSPTLSPSTTGSSSASLSPPTTSPSQFSSGHSPTSPTSPNMSPGPRMPSNEIMVKLPSGTAAANGNVAPAGSGSTASSGAGLPRPLLTTSLSASSFFNGSPSSPSPSSSTAPSSATPTLAGSPLGQSSQPHGSHSPQQQQLLQPSPYPYLRSVSDDGLQQARVVKRSPSPSPTLSPASTSTASSPQTLHPTVMTYARPSQTYVHKASKSTPNLLAELENTPPAIPDKHSPQQPQNNHQHQQPNTQPSKAHPQSQHHTLSLPPSASTTSTTNSGLKLLTRVSSRRIGSASTPLSSSSSSASGSGYHHDANRIMDISAPLPLIPQHRVTGTNNASSYQGLDFDMFEGLKQTSSDYSLNNYGHTQPSTDQYSPYSPRPFGQRPGYTQSLSNVSIGNNRNGTLDSSKTSILSTTTTAPTGSSTSRWTSMKSMLGLRVGQGAKG</sequence>
<evidence type="ECO:0000256" key="1">
    <source>
        <dbReference type="SAM" id="MobiDB-lite"/>
    </source>
</evidence>
<reference evidence="2" key="1">
    <citation type="journal article" date="2020" name="Fungal Divers.">
        <title>Resolving the Mortierellaceae phylogeny through synthesis of multi-gene phylogenetics and phylogenomics.</title>
        <authorList>
            <person name="Vandepol N."/>
            <person name="Liber J."/>
            <person name="Desiro A."/>
            <person name="Na H."/>
            <person name="Kennedy M."/>
            <person name="Barry K."/>
            <person name="Grigoriev I.V."/>
            <person name="Miller A.N."/>
            <person name="O'Donnell K."/>
            <person name="Stajich J.E."/>
            <person name="Bonito G."/>
        </authorList>
    </citation>
    <scope>NUCLEOTIDE SEQUENCE</scope>
    <source>
        <strain evidence="2">KOD1015</strain>
    </source>
</reference>
<feature type="compositionally biased region" description="Low complexity" evidence="1">
    <location>
        <begin position="134"/>
        <end position="147"/>
    </location>
</feature>
<feature type="compositionally biased region" description="Low complexity" evidence="1">
    <location>
        <begin position="227"/>
        <end position="238"/>
    </location>
</feature>
<feature type="compositionally biased region" description="Low complexity" evidence="1">
    <location>
        <begin position="740"/>
        <end position="757"/>
    </location>
</feature>
<dbReference type="AlphaFoldDB" id="A0A9P6FND7"/>
<feature type="region of interest" description="Disordered" evidence="1">
    <location>
        <begin position="88"/>
        <end position="158"/>
    </location>
</feature>
<comment type="caution">
    <text evidence="2">The sequence shown here is derived from an EMBL/GenBank/DDBJ whole genome shotgun (WGS) entry which is preliminary data.</text>
</comment>
<feature type="compositionally biased region" description="Low complexity" evidence="1">
    <location>
        <begin position="456"/>
        <end position="498"/>
    </location>
</feature>
<feature type="compositionally biased region" description="Polar residues" evidence="1">
    <location>
        <begin position="328"/>
        <end position="340"/>
    </location>
</feature>